<evidence type="ECO:0000313" key="2">
    <source>
        <dbReference type="Proteomes" id="UP001314263"/>
    </source>
</evidence>
<sequence>MGGLTLRQGAQQRGQEVLPCSLGQASRQRSDATPAMQPQALEGRAQAVAAEAVLLDAAAFRRQKPAAVLSALQTLEDFHKAQASVPDMLSRLTRSWRLVFSGPNKLAFLSYIPVDEDFVVKAEDGSLALESDLGPIRAKFKGRFEWKADSNEMHFAFNQAQADLWGRQVWTKEVDFKPKTYSFFWASDAIACARSSAGTLTLLKALQP</sequence>
<dbReference type="AlphaFoldDB" id="A0AAV1ICC6"/>
<keyword evidence="2" id="KW-1185">Reference proteome</keyword>
<gene>
    <name evidence="1" type="ORF">CVIRNUC_007878</name>
</gene>
<dbReference type="PANTHER" id="PTHR35690">
    <property type="entry name" value="OS01G0363500 PROTEIN"/>
    <property type="match status" value="1"/>
</dbReference>
<dbReference type="Proteomes" id="UP001314263">
    <property type="component" value="Unassembled WGS sequence"/>
</dbReference>
<accession>A0AAV1ICC6</accession>
<name>A0AAV1ICC6_9CHLO</name>
<dbReference type="PANTHER" id="PTHR35690:SF1">
    <property type="entry name" value="OS01G0363500 PROTEIN"/>
    <property type="match status" value="1"/>
</dbReference>
<evidence type="ECO:0000313" key="1">
    <source>
        <dbReference type="EMBL" id="CAK0784674.1"/>
    </source>
</evidence>
<proteinExistence type="predicted"/>
<reference evidence="1 2" key="1">
    <citation type="submission" date="2023-10" db="EMBL/GenBank/DDBJ databases">
        <authorList>
            <person name="Maclean D."/>
            <person name="Macfadyen A."/>
        </authorList>
    </citation>
    <scope>NUCLEOTIDE SEQUENCE [LARGE SCALE GENOMIC DNA]</scope>
</reference>
<dbReference type="EMBL" id="CAUYUE010000011">
    <property type="protein sequence ID" value="CAK0784674.1"/>
    <property type="molecule type" value="Genomic_DNA"/>
</dbReference>
<evidence type="ECO:0008006" key="3">
    <source>
        <dbReference type="Google" id="ProtNLM"/>
    </source>
</evidence>
<comment type="caution">
    <text evidence="1">The sequence shown here is derived from an EMBL/GenBank/DDBJ whole genome shotgun (WGS) entry which is preliminary data.</text>
</comment>
<protein>
    <recommendedName>
        <fullName evidence="3">Plastid lipid-associated protein/fibrillin conserved domain-containing protein</fullName>
    </recommendedName>
</protein>
<organism evidence="1 2">
    <name type="scientific">Coccomyxa viridis</name>
    <dbReference type="NCBI Taxonomy" id="1274662"/>
    <lineage>
        <taxon>Eukaryota</taxon>
        <taxon>Viridiplantae</taxon>
        <taxon>Chlorophyta</taxon>
        <taxon>core chlorophytes</taxon>
        <taxon>Trebouxiophyceae</taxon>
        <taxon>Trebouxiophyceae incertae sedis</taxon>
        <taxon>Coccomyxaceae</taxon>
        <taxon>Coccomyxa</taxon>
    </lineage>
</organism>